<proteinExistence type="predicted"/>
<sequence>MKIHVGFEEGFVKASMVHTGDQPTFTEENVKEGTEFRVVLNIRIESSPSLLNLAVADAIASTGKLMQAEWLETYNECFSPLPPKPVHRLYKAI</sequence>
<dbReference type="Proteomes" id="UP001231941">
    <property type="component" value="Unassembled WGS sequence"/>
</dbReference>
<gene>
    <name evidence="1" type="ORF">Q5Y73_17750</name>
</gene>
<dbReference type="RefSeq" id="WP_305993258.1">
    <property type="nucleotide sequence ID" value="NZ_JAVAMP010000011.1"/>
</dbReference>
<name>A0ABT9J2V1_9BACL</name>
<reference evidence="1 2" key="1">
    <citation type="submission" date="2023-08" db="EMBL/GenBank/DDBJ databases">
        <authorList>
            <person name="Park J.-S."/>
        </authorList>
    </citation>
    <scope>NUCLEOTIDE SEQUENCE [LARGE SCALE GENOMIC DNA]</scope>
    <source>
        <strain evidence="1 2">2205SS18-9</strain>
    </source>
</reference>
<accession>A0ABT9J2V1</accession>
<evidence type="ECO:0000313" key="1">
    <source>
        <dbReference type="EMBL" id="MDP5275946.1"/>
    </source>
</evidence>
<dbReference type="EMBL" id="JAVAMP010000011">
    <property type="protein sequence ID" value="MDP5275946.1"/>
    <property type="molecule type" value="Genomic_DNA"/>
</dbReference>
<protein>
    <submittedName>
        <fullName evidence="1">Uncharacterized protein</fullName>
    </submittedName>
</protein>
<keyword evidence="2" id="KW-1185">Reference proteome</keyword>
<organism evidence="1 2">
    <name type="scientific">Chengkuizengella axinellae</name>
    <dbReference type="NCBI Taxonomy" id="3064388"/>
    <lineage>
        <taxon>Bacteria</taxon>
        <taxon>Bacillati</taxon>
        <taxon>Bacillota</taxon>
        <taxon>Bacilli</taxon>
        <taxon>Bacillales</taxon>
        <taxon>Paenibacillaceae</taxon>
        <taxon>Chengkuizengella</taxon>
    </lineage>
</organism>
<evidence type="ECO:0000313" key="2">
    <source>
        <dbReference type="Proteomes" id="UP001231941"/>
    </source>
</evidence>
<comment type="caution">
    <text evidence="1">The sequence shown here is derived from an EMBL/GenBank/DDBJ whole genome shotgun (WGS) entry which is preliminary data.</text>
</comment>